<feature type="binding site" evidence="2">
    <location>
        <position position="46"/>
    </location>
    <ligand>
        <name>ATP</name>
        <dbReference type="ChEBI" id="CHEBI:30616"/>
    </ligand>
</feature>
<accession>A0A1H5W1L7</accession>
<protein>
    <submittedName>
        <fullName evidence="4">tRNA(Ile)-lysidine synthase TilS/MesJ</fullName>
    </submittedName>
</protein>
<evidence type="ECO:0000256" key="2">
    <source>
        <dbReference type="PIRSR" id="PIRSR004976-51"/>
    </source>
</evidence>
<reference evidence="4 5" key="1">
    <citation type="submission" date="2016-10" db="EMBL/GenBank/DDBJ databases">
        <authorList>
            <person name="de Groot N.N."/>
        </authorList>
    </citation>
    <scope>NUCLEOTIDE SEQUENCE [LARGE SCALE GENOMIC DNA]</scope>
    <source>
        <strain evidence="4 5">AR32</strain>
    </source>
</reference>
<evidence type="ECO:0000313" key="5">
    <source>
        <dbReference type="Proteomes" id="UP000236735"/>
    </source>
</evidence>
<dbReference type="PIRSF" id="PIRSF004976">
    <property type="entry name" value="ATPase_YdaO"/>
    <property type="match status" value="1"/>
</dbReference>
<dbReference type="InterPro" id="IPR035107">
    <property type="entry name" value="tRNA_thiolation_TtcA_Ctu1"/>
</dbReference>
<dbReference type="EMBL" id="FNUV01000005">
    <property type="protein sequence ID" value="SEF93293.1"/>
    <property type="molecule type" value="Genomic_DNA"/>
</dbReference>
<dbReference type="PANTHER" id="PTHR43686">
    <property type="entry name" value="SULFURTRANSFERASE-RELATED"/>
    <property type="match status" value="1"/>
</dbReference>
<dbReference type="InterPro" id="IPR011063">
    <property type="entry name" value="TilS/TtcA_N"/>
</dbReference>
<dbReference type="GO" id="GO:0016740">
    <property type="term" value="F:transferase activity"/>
    <property type="evidence" value="ECO:0007669"/>
    <property type="project" value="UniProtKB-KW"/>
</dbReference>
<feature type="binding site" evidence="2">
    <location>
        <position position="72"/>
    </location>
    <ligand>
        <name>ATP</name>
        <dbReference type="ChEBI" id="CHEBI:30616"/>
    </ligand>
</feature>
<feature type="binding site" evidence="2">
    <location>
        <position position="154"/>
    </location>
    <ligand>
        <name>ATP</name>
        <dbReference type="ChEBI" id="CHEBI:30616"/>
    </ligand>
</feature>
<dbReference type="GO" id="GO:0008033">
    <property type="term" value="P:tRNA processing"/>
    <property type="evidence" value="ECO:0007669"/>
    <property type="project" value="InterPro"/>
</dbReference>
<dbReference type="AlphaFoldDB" id="A0A1H5W1L7"/>
<dbReference type="CDD" id="cd24138">
    <property type="entry name" value="TtcA-like"/>
    <property type="match status" value="1"/>
</dbReference>
<keyword evidence="2" id="KW-0547">Nucleotide-binding</keyword>
<dbReference type="InterPro" id="IPR014729">
    <property type="entry name" value="Rossmann-like_a/b/a_fold"/>
</dbReference>
<name>A0A1H5W1L7_XYLRU</name>
<evidence type="ECO:0000259" key="3">
    <source>
        <dbReference type="Pfam" id="PF01171"/>
    </source>
</evidence>
<dbReference type="Gene3D" id="3.40.50.620">
    <property type="entry name" value="HUPs"/>
    <property type="match status" value="1"/>
</dbReference>
<dbReference type="Proteomes" id="UP000236735">
    <property type="component" value="Unassembled WGS sequence"/>
</dbReference>
<dbReference type="RefSeq" id="WP_103915946.1">
    <property type="nucleotide sequence ID" value="NZ_FNUV01000005.1"/>
</dbReference>
<feature type="binding site" evidence="2">
    <location>
        <begin position="40"/>
        <end position="42"/>
    </location>
    <ligand>
        <name>ATP</name>
        <dbReference type="ChEBI" id="CHEBI:30616"/>
    </ligand>
</feature>
<dbReference type="PANTHER" id="PTHR43686:SF1">
    <property type="entry name" value="AMINOTRAN_5 DOMAIN-CONTAINING PROTEIN"/>
    <property type="match status" value="1"/>
</dbReference>
<keyword evidence="2" id="KW-0067">ATP-binding</keyword>
<evidence type="ECO:0000313" key="4">
    <source>
        <dbReference type="EMBL" id="SEF93293.1"/>
    </source>
</evidence>
<feature type="domain" description="tRNA(Ile)-lysidine/2-thiocytidine synthase N-terminal" evidence="3">
    <location>
        <begin position="36"/>
        <end position="210"/>
    </location>
</feature>
<keyword evidence="1" id="KW-0808">Transferase</keyword>
<sequence>MEKLNQNKESHRLWHRLNERFVKAMATYHLIEDDDHILVGLSGGKDSLLLLELLAKRAKIQHPRFKVEALHVRMENIHYETDTSYLQQFCENLGVTLHVRTTRFEVEQTETSQQPTDAARRRKQKQPCFLCSWNRRKEMFNLAQELGCNKIALGHHQDDIIHTALLNLTYQAHFATMPVSLKMRKMPLTLIRPLCLIQEADIKTWAAMQGYQKQQKLCPYETNSHRTDIKRLYESLEQLNPEVRYNIWGALEADNKLIEE</sequence>
<organism evidence="4 5">
    <name type="scientific">Xylanibacter ruminicola</name>
    <name type="common">Prevotella ruminicola</name>
    <dbReference type="NCBI Taxonomy" id="839"/>
    <lineage>
        <taxon>Bacteria</taxon>
        <taxon>Pseudomonadati</taxon>
        <taxon>Bacteroidota</taxon>
        <taxon>Bacteroidia</taxon>
        <taxon>Bacteroidales</taxon>
        <taxon>Prevotellaceae</taxon>
        <taxon>Xylanibacter</taxon>
    </lineage>
</organism>
<gene>
    <name evidence="4" type="ORF">SAMN05216354_2180</name>
</gene>
<evidence type="ECO:0000256" key="1">
    <source>
        <dbReference type="ARBA" id="ARBA00022679"/>
    </source>
</evidence>
<feature type="binding site" evidence="2">
    <location>
        <position position="159"/>
    </location>
    <ligand>
        <name>ATP</name>
        <dbReference type="ChEBI" id="CHEBI:30616"/>
    </ligand>
</feature>
<dbReference type="SUPFAM" id="SSF52402">
    <property type="entry name" value="Adenine nucleotide alpha hydrolases-like"/>
    <property type="match status" value="1"/>
</dbReference>
<dbReference type="GO" id="GO:0005524">
    <property type="term" value="F:ATP binding"/>
    <property type="evidence" value="ECO:0007669"/>
    <property type="project" value="UniProtKB-KW"/>
</dbReference>
<dbReference type="Pfam" id="PF01171">
    <property type="entry name" value="ATP_bind_3"/>
    <property type="match status" value="1"/>
</dbReference>
<proteinExistence type="predicted"/>